<accession>A0AAN4VYG6</accession>
<sequence>MDKKYIYKTKNFTKPWTWVKRFFYTILIWAWVLNLNLESEYDTPVIVVLIVATFIAFSLPEEDIGITGRHFIHFESSLFPLFSKTTYIEIKQINSIRCAGIHSGTWAIIDLFNGFGNNGGRSNPLEITYKQSESVSYDLKINRKELNQIVTLVNKIRKHQLQIKEEVKPI</sequence>
<keyword evidence="1" id="KW-0812">Transmembrane</keyword>
<dbReference type="EMBL" id="BQKE01000001">
    <property type="protein sequence ID" value="GJM61381.1"/>
    <property type="molecule type" value="Genomic_DNA"/>
</dbReference>
<gene>
    <name evidence="2" type="ORF">PEDI_19330</name>
</gene>
<keyword evidence="3" id="KW-1185">Reference proteome</keyword>
<comment type="caution">
    <text evidence="2">The sequence shown here is derived from an EMBL/GenBank/DDBJ whole genome shotgun (WGS) entry which is preliminary data.</text>
</comment>
<proteinExistence type="predicted"/>
<keyword evidence="1" id="KW-0472">Membrane</keyword>
<reference evidence="2 3" key="1">
    <citation type="submission" date="2021-12" db="EMBL/GenBank/DDBJ databases">
        <title>Genome sequencing of bacteria with rrn-lacking chromosome and rrn-plasmid.</title>
        <authorList>
            <person name="Anda M."/>
            <person name="Iwasaki W."/>
        </authorList>
    </citation>
    <scope>NUCLEOTIDE SEQUENCE [LARGE SCALE GENOMIC DNA]</scope>
    <source>
        <strain evidence="2 3">NBRC 15940</strain>
    </source>
</reference>
<organism evidence="2 3">
    <name type="scientific">Persicobacter diffluens</name>
    <dbReference type="NCBI Taxonomy" id="981"/>
    <lineage>
        <taxon>Bacteria</taxon>
        <taxon>Pseudomonadati</taxon>
        <taxon>Bacteroidota</taxon>
        <taxon>Cytophagia</taxon>
        <taxon>Cytophagales</taxon>
        <taxon>Persicobacteraceae</taxon>
        <taxon>Persicobacter</taxon>
    </lineage>
</organism>
<evidence type="ECO:0000256" key="1">
    <source>
        <dbReference type="SAM" id="Phobius"/>
    </source>
</evidence>
<dbReference type="AlphaFoldDB" id="A0AAN4VYG6"/>
<dbReference type="Proteomes" id="UP001310022">
    <property type="component" value="Unassembled WGS sequence"/>
</dbReference>
<dbReference type="RefSeq" id="WP_338236938.1">
    <property type="nucleotide sequence ID" value="NZ_BQKE01000001.1"/>
</dbReference>
<name>A0AAN4VYG6_9BACT</name>
<evidence type="ECO:0000313" key="2">
    <source>
        <dbReference type="EMBL" id="GJM61381.1"/>
    </source>
</evidence>
<evidence type="ECO:0000313" key="3">
    <source>
        <dbReference type="Proteomes" id="UP001310022"/>
    </source>
</evidence>
<feature type="transmembrane region" description="Helical" evidence="1">
    <location>
        <begin position="21"/>
        <end position="37"/>
    </location>
</feature>
<keyword evidence="1" id="KW-1133">Transmembrane helix</keyword>
<protein>
    <submittedName>
        <fullName evidence="2">Uncharacterized protein</fullName>
    </submittedName>
</protein>
<feature type="transmembrane region" description="Helical" evidence="1">
    <location>
        <begin position="43"/>
        <end position="60"/>
    </location>
</feature>